<accession>A0A0L8AJ64</accession>
<dbReference type="EMBL" id="JSVA01000012">
    <property type="protein sequence ID" value="KOF02483.1"/>
    <property type="molecule type" value="Genomic_DNA"/>
</dbReference>
<dbReference type="PANTHER" id="PTHR11669">
    <property type="entry name" value="REPLICATION FACTOR C / DNA POLYMERASE III GAMMA-TAU SUBUNIT"/>
    <property type="match status" value="1"/>
</dbReference>
<dbReference type="GO" id="GO:0006261">
    <property type="term" value="P:DNA-templated DNA replication"/>
    <property type="evidence" value="ECO:0007669"/>
    <property type="project" value="TreeGrafter"/>
</dbReference>
<gene>
    <name evidence="1" type="ORF">OB69_11960</name>
</gene>
<dbReference type="InterPro" id="IPR027417">
    <property type="entry name" value="P-loop_NTPase"/>
</dbReference>
<dbReference type="SUPFAM" id="SSF52540">
    <property type="entry name" value="P-loop containing nucleoside triphosphate hydrolases"/>
    <property type="match status" value="1"/>
</dbReference>
<dbReference type="Proteomes" id="UP000036908">
    <property type="component" value="Unassembled WGS sequence"/>
</dbReference>
<dbReference type="Pfam" id="PF13177">
    <property type="entry name" value="DNA_pol3_delta2"/>
    <property type="match status" value="1"/>
</dbReference>
<evidence type="ECO:0008006" key="3">
    <source>
        <dbReference type="Google" id="ProtNLM"/>
    </source>
</evidence>
<dbReference type="PANTHER" id="PTHR11669:SF8">
    <property type="entry name" value="DNA POLYMERASE III SUBUNIT DELTA"/>
    <property type="match status" value="1"/>
</dbReference>
<dbReference type="OrthoDB" id="9811073at2"/>
<organism evidence="1 2">
    <name type="scientific">Roseivirga seohaensis subsp. aquiponti</name>
    <dbReference type="NCBI Taxonomy" id="1566026"/>
    <lineage>
        <taxon>Bacteria</taxon>
        <taxon>Pseudomonadati</taxon>
        <taxon>Bacteroidota</taxon>
        <taxon>Cytophagia</taxon>
        <taxon>Cytophagales</taxon>
        <taxon>Roseivirgaceae</taxon>
        <taxon>Roseivirga</taxon>
    </lineage>
</organism>
<keyword evidence="2" id="KW-1185">Reference proteome</keyword>
<comment type="caution">
    <text evidence="1">The sequence shown here is derived from an EMBL/GenBank/DDBJ whole genome shotgun (WGS) entry which is preliminary data.</text>
</comment>
<reference evidence="2" key="1">
    <citation type="submission" date="2014-11" db="EMBL/GenBank/DDBJ databases">
        <title>Genome sequencing of Roseivirga sp. D-25.</title>
        <authorList>
            <person name="Selvaratnam C."/>
            <person name="Thevarajoo S."/>
            <person name="Goh K.M."/>
            <person name="Eee R."/>
            <person name="Chan K.-G."/>
            <person name="Chong C.S."/>
        </authorList>
    </citation>
    <scope>NUCLEOTIDE SEQUENCE [LARGE SCALE GENOMIC DNA]</scope>
    <source>
        <strain evidence="2">D-25</strain>
    </source>
</reference>
<name>A0A0L8AJ64_9BACT</name>
<evidence type="ECO:0000313" key="2">
    <source>
        <dbReference type="Proteomes" id="UP000036908"/>
    </source>
</evidence>
<dbReference type="Gene3D" id="3.40.50.300">
    <property type="entry name" value="P-loop containing nucleotide triphosphate hydrolases"/>
    <property type="match status" value="1"/>
</dbReference>
<dbReference type="AlphaFoldDB" id="A0A0L8AJ64"/>
<evidence type="ECO:0000313" key="1">
    <source>
        <dbReference type="EMBL" id="KOF02483.1"/>
    </source>
</evidence>
<protein>
    <recommendedName>
        <fullName evidence="3">DNA polymerase III subunit delta</fullName>
    </recommendedName>
</protein>
<dbReference type="PATRIC" id="fig|1566026.4.peg.682"/>
<dbReference type="RefSeq" id="WP_053223969.1">
    <property type="nucleotide sequence ID" value="NZ_JSVA01000012.1"/>
</dbReference>
<proteinExistence type="predicted"/>
<dbReference type="InterPro" id="IPR050238">
    <property type="entry name" value="DNA_Rep/Repair_Clamp_Loader"/>
</dbReference>
<sequence>MRFQDIPGLDEVKNKLIEAVKVDHVAHAQLFLGAEGSANLPMALAFATYLNCENKQENDACGECSSCTKQSKHIHPDVHFVFPTAATPKIKREDATSEKFLKEWREYLLKSPYGNVSDWSFHFGWENKQLLIPRQESRNIITNLSLKAFEGRYKVMLIWLPELMNSNAANGILKVLEEPPEKTIFLMVSNDENKLLTTIRSRVQLMKIPSFTDENILSTVSKAEGVSTERAQEITYLAEGNMREALHLVQGGQDAMGVQFKQWMRLCFTYDFQALVKMADEFQSGGKEFQKGLLNTGSKVMRDTLIHQYGVSELERIPDTEKDFVANFGKVFNAEKITEVVPKIEEANYHIERNANPKILFLDLSLAIAQIARSKK</sequence>